<gene>
    <name evidence="1" type="ORF">C5O18_09940</name>
</gene>
<sequence length="148" mass="15707">IALLIWALVVVLAVLIWRQGEPGDASFAQARLDRPLALWWPAGAEARQAEVPAAIIAEAAVSEPVMAKGCSRLGLFPARGWASEVAEKLAAAAGDEPATAWELLPAGSRGFYIVFPEMNMEGLAGRMVSRRSKVSRLLSAAAVPEACR</sequence>
<reference evidence="2" key="1">
    <citation type="submission" date="2018-02" db="EMBL/GenBank/DDBJ databases">
        <title>Genome sequencing of Solimonas sp. HR-BB.</title>
        <authorList>
            <person name="Lee Y."/>
            <person name="Jeon C.O."/>
        </authorList>
    </citation>
    <scope>NUCLEOTIDE SEQUENCE [LARGE SCALE GENOMIC DNA]</scope>
    <source>
        <strain evidence="2">HR-E</strain>
    </source>
</reference>
<dbReference type="RefSeq" id="WP_158249335.1">
    <property type="nucleotide sequence ID" value="NZ_PTQZ01000357.1"/>
</dbReference>
<dbReference type="AlphaFoldDB" id="A0A2P6AQ78"/>
<organism evidence="1 2">
    <name type="scientific">Amnimonas aquatica</name>
    <dbReference type="NCBI Taxonomy" id="2094561"/>
    <lineage>
        <taxon>Bacteria</taxon>
        <taxon>Pseudomonadati</taxon>
        <taxon>Pseudomonadota</taxon>
        <taxon>Gammaproteobacteria</taxon>
        <taxon>Moraxellales</taxon>
        <taxon>Moraxellaceae</taxon>
        <taxon>Amnimonas</taxon>
    </lineage>
</organism>
<proteinExistence type="predicted"/>
<comment type="caution">
    <text evidence="1">The sequence shown here is derived from an EMBL/GenBank/DDBJ whole genome shotgun (WGS) entry which is preliminary data.</text>
</comment>
<feature type="non-terminal residue" evidence="1">
    <location>
        <position position="1"/>
    </location>
</feature>
<name>A0A2P6AQ78_9GAMM</name>
<keyword evidence="2" id="KW-1185">Reference proteome</keyword>
<dbReference type="Proteomes" id="UP000243900">
    <property type="component" value="Unassembled WGS sequence"/>
</dbReference>
<dbReference type="EMBL" id="PTQZ01000357">
    <property type="protein sequence ID" value="PQA28165.1"/>
    <property type="molecule type" value="Genomic_DNA"/>
</dbReference>
<evidence type="ECO:0000313" key="1">
    <source>
        <dbReference type="EMBL" id="PQA28165.1"/>
    </source>
</evidence>
<accession>A0A2P6AQ78</accession>
<evidence type="ECO:0000313" key="2">
    <source>
        <dbReference type="Proteomes" id="UP000243900"/>
    </source>
</evidence>
<protein>
    <submittedName>
        <fullName evidence="1">Uncharacterized protein</fullName>
    </submittedName>
</protein>